<sequence>MRQTRLHAAALVVALAAGATRAEAAEETGAPEVERSWMLPPLARNMVRVQGTVRPFFNMIGPGGGAIGDLSVEYYFQRPFKLGFELSPFAFVLVPEGPGTIVHARLRGAFASDYVEVGLGIGGRMQYFGPSGLSVAPAVRLGSLDGAHLRAELGYSLIRNYYTQQAQFALSHVTGGLDVPVTRRLAITLDGGYGLDLWAYATLGVRHWIHGHGEPGSLAIGASAGAAWVVDRFPCQYGDIDPCRGAAWGLGPTIAVRVDRRF</sequence>
<dbReference type="AlphaFoldDB" id="A0A4U1JBA9"/>
<dbReference type="RefSeq" id="WP_136930572.1">
    <property type="nucleotide sequence ID" value="NZ_SSMQ01000019.1"/>
</dbReference>
<evidence type="ECO:0000256" key="1">
    <source>
        <dbReference type="SAM" id="SignalP"/>
    </source>
</evidence>
<organism evidence="2 3">
    <name type="scientific">Polyangium fumosum</name>
    <dbReference type="NCBI Taxonomy" id="889272"/>
    <lineage>
        <taxon>Bacteria</taxon>
        <taxon>Pseudomonadati</taxon>
        <taxon>Myxococcota</taxon>
        <taxon>Polyangia</taxon>
        <taxon>Polyangiales</taxon>
        <taxon>Polyangiaceae</taxon>
        <taxon>Polyangium</taxon>
    </lineage>
</organism>
<name>A0A4U1JBA9_9BACT</name>
<accession>A0A4U1JBA9</accession>
<keyword evidence="3" id="KW-1185">Reference proteome</keyword>
<feature type="chain" id="PRO_5020792038" description="Outer membrane beta-barrel domain-containing protein" evidence="1">
    <location>
        <begin position="25"/>
        <end position="262"/>
    </location>
</feature>
<dbReference type="EMBL" id="SSMQ01000019">
    <property type="protein sequence ID" value="TKD06432.1"/>
    <property type="molecule type" value="Genomic_DNA"/>
</dbReference>
<reference evidence="2 3" key="1">
    <citation type="submission" date="2019-04" db="EMBL/GenBank/DDBJ databases">
        <authorList>
            <person name="Li Y."/>
            <person name="Wang J."/>
        </authorList>
    </citation>
    <scope>NUCLEOTIDE SEQUENCE [LARGE SCALE GENOMIC DNA]</scope>
    <source>
        <strain evidence="2 3">DSM 14668</strain>
    </source>
</reference>
<dbReference type="Proteomes" id="UP000309215">
    <property type="component" value="Unassembled WGS sequence"/>
</dbReference>
<evidence type="ECO:0008006" key="4">
    <source>
        <dbReference type="Google" id="ProtNLM"/>
    </source>
</evidence>
<dbReference type="OrthoDB" id="9821996at2"/>
<evidence type="ECO:0000313" key="3">
    <source>
        <dbReference type="Proteomes" id="UP000309215"/>
    </source>
</evidence>
<proteinExistence type="predicted"/>
<comment type="caution">
    <text evidence="2">The sequence shown here is derived from an EMBL/GenBank/DDBJ whole genome shotgun (WGS) entry which is preliminary data.</text>
</comment>
<feature type="signal peptide" evidence="1">
    <location>
        <begin position="1"/>
        <end position="24"/>
    </location>
</feature>
<gene>
    <name evidence="2" type="ORF">E8A74_19640</name>
</gene>
<protein>
    <recommendedName>
        <fullName evidence="4">Outer membrane beta-barrel domain-containing protein</fullName>
    </recommendedName>
</protein>
<keyword evidence="1" id="KW-0732">Signal</keyword>
<evidence type="ECO:0000313" key="2">
    <source>
        <dbReference type="EMBL" id="TKD06432.1"/>
    </source>
</evidence>